<evidence type="ECO:0000313" key="2">
    <source>
        <dbReference type="Proteomes" id="UP000016922"/>
    </source>
</evidence>
<dbReference type="HOGENOM" id="CLU_1703782_0_0_1"/>
<dbReference type="OrthoDB" id="3582307at2759"/>
<reference evidence="1 2" key="1">
    <citation type="journal article" date="2013" name="BMC Genomics">
        <title>Genomics-driven discovery of the pneumocandin biosynthetic gene cluster in the fungus Glarea lozoyensis.</title>
        <authorList>
            <person name="Chen L."/>
            <person name="Yue Q."/>
            <person name="Zhang X."/>
            <person name="Xiang M."/>
            <person name="Wang C."/>
            <person name="Li S."/>
            <person name="Che Y."/>
            <person name="Ortiz-Lopez F.J."/>
            <person name="Bills G.F."/>
            <person name="Liu X."/>
            <person name="An Z."/>
        </authorList>
    </citation>
    <scope>NUCLEOTIDE SEQUENCE [LARGE SCALE GENOMIC DNA]</scope>
    <source>
        <strain evidence="2">ATCC 20868 / MF5171</strain>
    </source>
</reference>
<keyword evidence="2" id="KW-1185">Reference proteome</keyword>
<dbReference type="eggNOG" id="ENOG502SQII">
    <property type="taxonomic scope" value="Eukaryota"/>
</dbReference>
<dbReference type="OMA" id="RWGFYRT"/>
<dbReference type="GeneID" id="19462801"/>
<sequence length="174" mass="19908">MHLKPPNRFLNTLLKHWHHALALKPQHPTWYRPRLIEELQEVRDAKTLIMKTSERSDVLFCLLRGRLDGVTGVDFCGVRGEGTGVEVVDGGKGGDEVRFGVLVWGYMVGKFTLRCAFYAVVGLWFGRRGEKGVREVVNPGRERKLVEVAERHGIDPKKFVRVSKRLLRVWPLLP</sequence>
<dbReference type="AlphaFoldDB" id="S3D0X0"/>
<gene>
    <name evidence="1" type="ORF">GLAREA_03746</name>
</gene>
<organism evidence="1 2">
    <name type="scientific">Glarea lozoyensis (strain ATCC 20868 / MF5171)</name>
    <dbReference type="NCBI Taxonomy" id="1116229"/>
    <lineage>
        <taxon>Eukaryota</taxon>
        <taxon>Fungi</taxon>
        <taxon>Dikarya</taxon>
        <taxon>Ascomycota</taxon>
        <taxon>Pezizomycotina</taxon>
        <taxon>Leotiomycetes</taxon>
        <taxon>Helotiales</taxon>
        <taxon>Helotiaceae</taxon>
        <taxon>Glarea</taxon>
    </lineage>
</organism>
<dbReference type="RefSeq" id="XP_008082190.1">
    <property type="nucleotide sequence ID" value="XM_008083999.1"/>
</dbReference>
<accession>S3D0X0</accession>
<protein>
    <submittedName>
        <fullName evidence="1">Uncharacterized protein</fullName>
    </submittedName>
</protein>
<evidence type="ECO:0000313" key="1">
    <source>
        <dbReference type="EMBL" id="EPE30779.1"/>
    </source>
</evidence>
<dbReference type="Proteomes" id="UP000016922">
    <property type="component" value="Unassembled WGS sequence"/>
</dbReference>
<proteinExistence type="predicted"/>
<name>S3D0X0_GLAL2</name>
<dbReference type="EMBL" id="KE145363">
    <property type="protein sequence ID" value="EPE30779.1"/>
    <property type="molecule type" value="Genomic_DNA"/>
</dbReference>
<dbReference type="KEGG" id="glz:GLAREA_03746"/>